<keyword evidence="1 3" id="KW-0560">Oxidoreductase</keyword>
<gene>
    <name evidence="3" type="primary">ydbC_2</name>
    <name evidence="3" type="ORF">GALL_198080</name>
</gene>
<feature type="domain" description="NADP-dependent oxidoreductase" evidence="2">
    <location>
        <begin position="30"/>
        <end position="294"/>
    </location>
</feature>
<dbReference type="Gene3D" id="3.20.20.100">
    <property type="entry name" value="NADP-dependent oxidoreductase domain"/>
    <property type="match status" value="1"/>
</dbReference>
<reference evidence="3" key="1">
    <citation type="submission" date="2016-10" db="EMBL/GenBank/DDBJ databases">
        <title>Sequence of Gallionella enrichment culture.</title>
        <authorList>
            <person name="Poehlein A."/>
            <person name="Muehling M."/>
            <person name="Daniel R."/>
        </authorList>
    </citation>
    <scope>NUCLEOTIDE SEQUENCE</scope>
</reference>
<dbReference type="GO" id="GO:0016491">
    <property type="term" value="F:oxidoreductase activity"/>
    <property type="evidence" value="ECO:0007669"/>
    <property type="project" value="UniProtKB-KW"/>
</dbReference>
<dbReference type="GO" id="GO:0005737">
    <property type="term" value="C:cytoplasm"/>
    <property type="evidence" value="ECO:0007669"/>
    <property type="project" value="TreeGrafter"/>
</dbReference>
<organism evidence="3">
    <name type="scientific">mine drainage metagenome</name>
    <dbReference type="NCBI Taxonomy" id="410659"/>
    <lineage>
        <taxon>unclassified sequences</taxon>
        <taxon>metagenomes</taxon>
        <taxon>ecological metagenomes</taxon>
    </lineage>
</organism>
<name>A0A1J5RQE1_9ZZZZ</name>
<dbReference type="EC" id="1.-.-.-" evidence="3"/>
<dbReference type="PANTHER" id="PTHR43625:SF40">
    <property type="entry name" value="ALDO-KETO REDUCTASE YAKC [NADP(+)]"/>
    <property type="match status" value="1"/>
</dbReference>
<evidence type="ECO:0000313" key="3">
    <source>
        <dbReference type="EMBL" id="OIQ98214.1"/>
    </source>
</evidence>
<proteinExistence type="predicted"/>
<dbReference type="EMBL" id="MLJW01000122">
    <property type="protein sequence ID" value="OIQ98214.1"/>
    <property type="molecule type" value="Genomic_DNA"/>
</dbReference>
<evidence type="ECO:0000256" key="1">
    <source>
        <dbReference type="ARBA" id="ARBA00023002"/>
    </source>
</evidence>
<dbReference type="PANTHER" id="PTHR43625">
    <property type="entry name" value="AFLATOXIN B1 ALDEHYDE REDUCTASE"/>
    <property type="match status" value="1"/>
</dbReference>
<protein>
    <submittedName>
        <fullName evidence="3">Putative oxidoreductase YdbC</fullName>
        <ecNumber evidence="3">1.-.-.-</ecNumber>
    </submittedName>
</protein>
<dbReference type="SUPFAM" id="SSF51430">
    <property type="entry name" value="NAD(P)-linked oxidoreductase"/>
    <property type="match status" value="1"/>
</dbReference>
<evidence type="ECO:0000259" key="2">
    <source>
        <dbReference type="Pfam" id="PF00248"/>
    </source>
</evidence>
<dbReference type="AlphaFoldDB" id="A0A1J5RQE1"/>
<sequence>MSAPPIGMKDHNFNGIAAMNPKLGNKVINRMGYGTMRLPGLKGTPEDAALAHDLLRESVSLGANVIDTADIYGAGLANRLIAEALYPYPENLIIATKVGVKTGQDGRPVPAATPDEIKATVERDLVNLGVPALDLVFLRLPGGPLPDSGVPMHRSLTCLAGLQAEGLVRHIGLSSASTTQIEAAKSAVAVDAVQNAHFVGNRDSVTVVQLCHDEGIPFFAYFPLGMGMLIEKKTDLGPMAASYRASKSQIALAWLLALSPMIVPIPGTSNLDHLRENFAALNLTLSPADVNALSNVAGPCELASDGEQEASIAHSSQTQLPGVVG</sequence>
<dbReference type="InterPro" id="IPR023210">
    <property type="entry name" value="NADP_OxRdtase_dom"/>
</dbReference>
<dbReference type="Pfam" id="PF00248">
    <property type="entry name" value="Aldo_ket_red"/>
    <property type="match status" value="1"/>
</dbReference>
<comment type="caution">
    <text evidence="3">The sequence shown here is derived from an EMBL/GenBank/DDBJ whole genome shotgun (WGS) entry which is preliminary data.</text>
</comment>
<dbReference type="InterPro" id="IPR050791">
    <property type="entry name" value="Aldo-Keto_reductase"/>
</dbReference>
<dbReference type="CDD" id="cd19088">
    <property type="entry name" value="AKR_AKR13B1"/>
    <property type="match status" value="1"/>
</dbReference>
<dbReference type="InterPro" id="IPR036812">
    <property type="entry name" value="NAD(P)_OxRdtase_dom_sf"/>
</dbReference>
<accession>A0A1J5RQE1</accession>